<proteinExistence type="predicted"/>
<name>A0ABD3SQS7_9STRA</name>
<feature type="chain" id="PRO_5044856756" description="RNA-directed RNA polymerase" evidence="2">
    <location>
        <begin position="19"/>
        <end position="413"/>
    </location>
</feature>
<feature type="region of interest" description="Disordered" evidence="1">
    <location>
        <begin position="394"/>
        <end position="413"/>
    </location>
</feature>
<reference evidence="3 4" key="1">
    <citation type="submission" date="2024-10" db="EMBL/GenBank/DDBJ databases">
        <title>Updated reference genomes for cyclostephanoid diatoms.</title>
        <authorList>
            <person name="Roberts W.R."/>
            <person name="Alverson A.J."/>
        </authorList>
    </citation>
    <scope>NUCLEOTIDE SEQUENCE [LARGE SCALE GENOMIC DNA]</scope>
    <source>
        <strain evidence="3 4">AJA228-03</strain>
    </source>
</reference>
<comment type="caution">
    <text evidence="3">The sequence shown here is derived from an EMBL/GenBank/DDBJ whole genome shotgun (WGS) entry which is preliminary data.</text>
</comment>
<keyword evidence="2" id="KW-0732">Signal</keyword>
<dbReference type="AlphaFoldDB" id="A0ABD3SQS7"/>
<feature type="non-terminal residue" evidence="3">
    <location>
        <position position="1"/>
    </location>
</feature>
<evidence type="ECO:0008006" key="5">
    <source>
        <dbReference type="Google" id="ProtNLM"/>
    </source>
</evidence>
<dbReference type="EMBL" id="JALLPB020000012">
    <property type="protein sequence ID" value="KAL3826902.1"/>
    <property type="molecule type" value="Genomic_DNA"/>
</dbReference>
<evidence type="ECO:0000313" key="4">
    <source>
        <dbReference type="Proteomes" id="UP001530377"/>
    </source>
</evidence>
<dbReference type="Proteomes" id="UP001530377">
    <property type="component" value="Unassembled WGS sequence"/>
</dbReference>
<feature type="signal peptide" evidence="2">
    <location>
        <begin position="1"/>
        <end position="18"/>
    </location>
</feature>
<evidence type="ECO:0000313" key="3">
    <source>
        <dbReference type="EMBL" id="KAL3826902.1"/>
    </source>
</evidence>
<evidence type="ECO:0000256" key="1">
    <source>
        <dbReference type="SAM" id="MobiDB-lite"/>
    </source>
</evidence>
<accession>A0ABD3SQS7</accession>
<protein>
    <recommendedName>
        <fullName evidence="5">RNA-directed RNA polymerase</fullName>
    </recommendedName>
</protein>
<gene>
    <name evidence="3" type="ORF">ACHAXA_000870</name>
</gene>
<evidence type="ECO:0000256" key="2">
    <source>
        <dbReference type="SAM" id="SignalP"/>
    </source>
</evidence>
<sequence length="413" mass="45364">ARRFLSMLTNLWVGVIQCCWNSEWPLVFQAVILHRVRGITRFHEVKPVIWGWLDAWDMERYIALVKVVKEAKLASSGGGRRVAVQRQDNATSLACQYDAMVLGGKVLAAVRMVTNRGTGGPYRPTNLDSKSGRPVIDVLWEKHPDCVVPSEWDFDAYPDAADLLDTMPVYCYEECVAKAAACLTGGAGPCGVEAEMLKHWLLCYSAPSELLRKAMAKWVDWLGNGSPPYAAYHAVKMVRTVALDKYPGIRPLGVGEVWMRLRSDCVHMKTKVAATNACGNTQLCAGLHAIWAIWPQITQGDCLAMSLYDVALTPLAFKMQEAIPKALQPLFCDNAGAAGKALPNSHCLDFLMKFGPSYGYFPEPGKSHYICKVEDKPALDSRLTIRGGNGTWAASSGAPRRRRSGLGAWSVNG</sequence>
<keyword evidence="4" id="KW-1185">Reference proteome</keyword>
<organism evidence="3 4">
    <name type="scientific">Cyclostephanos tholiformis</name>
    <dbReference type="NCBI Taxonomy" id="382380"/>
    <lineage>
        <taxon>Eukaryota</taxon>
        <taxon>Sar</taxon>
        <taxon>Stramenopiles</taxon>
        <taxon>Ochrophyta</taxon>
        <taxon>Bacillariophyta</taxon>
        <taxon>Coscinodiscophyceae</taxon>
        <taxon>Thalassiosirophycidae</taxon>
        <taxon>Stephanodiscales</taxon>
        <taxon>Stephanodiscaceae</taxon>
        <taxon>Cyclostephanos</taxon>
    </lineage>
</organism>